<accession>A0A938B6M4</accession>
<evidence type="ECO:0000313" key="1">
    <source>
        <dbReference type="EMBL" id="MBM3226620.1"/>
    </source>
</evidence>
<reference evidence="1" key="1">
    <citation type="submission" date="2019-03" db="EMBL/GenBank/DDBJ databases">
        <title>Lake Tanganyika Metagenome-Assembled Genomes (MAGs).</title>
        <authorList>
            <person name="Tran P."/>
        </authorList>
    </citation>
    <scope>NUCLEOTIDE SEQUENCE</scope>
    <source>
        <strain evidence="1">K_DeepCast_65m_m2_066</strain>
    </source>
</reference>
<dbReference type="EMBL" id="VGLS01000980">
    <property type="protein sequence ID" value="MBM3226620.1"/>
    <property type="molecule type" value="Genomic_DNA"/>
</dbReference>
<sequence length="144" mass="15552">MSVQRPRYSATETAQRGDAIYEQAIRPQVEATDYGRAVCIQEPLACSNNHAGWSAAFERAYGSARSDKRGPRNAGAVWYVEGKLTCCPTTPCTGLSPARCACSPVKAGVAMTSNVKGREQLFLGLHQNFHLCACNEAEPVRDDG</sequence>
<dbReference type="Proteomes" id="UP000712673">
    <property type="component" value="Unassembled WGS sequence"/>
</dbReference>
<protein>
    <submittedName>
        <fullName evidence="1">Uncharacterized protein</fullName>
    </submittedName>
</protein>
<evidence type="ECO:0000313" key="2">
    <source>
        <dbReference type="Proteomes" id="UP000712673"/>
    </source>
</evidence>
<organism evidence="1 2">
    <name type="scientific">Tectimicrobiota bacterium</name>
    <dbReference type="NCBI Taxonomy" id="2528274"/>
    <lineage>
        <taxon>Bacteria</taxon>
        <taxon>Pseudomonadati</taxon>
        <taxon>Nitrospinota/Tectimicrobiota group</taxon>
        <taxon>Candidatus Tectimicrobiota</taxon>
    </lineage>
</organism>
<name>A0A938B6M4_UNCTE</name>
<dbReference type="AlphaFoldDB" id="A0A938B6M4"/>
<proteinExistence type="predicted"/>
<gene>
    <name evidence="1" type="ORF">FJZ47_22885</name>
</gene>
<comment type="caution">
    <text evidence="1">The sequence shown here is derived from an EMBL/GenBank/DDBJ whole genome shotgun (WGS) entry which is preliminary data.</text>
</comment>